<dbReference type="InterPro" id="IPR030489">
    <property type="entry name" value="TR_Rrf2-type_CS"/>
</dbReference>
<proteinExistence type="predicted"/>
<dbReference type="Gene3D" id="1.10.10.10">
    <property type="entry name" value="Winged helix-like DNA-binding domain superfamily/Winged helix DNA-binding domain"/>
    <property type="match status" value="1"/>
</dbReference>
<dbReference type="Pfam" id="PF02082">
    <property type="entry name" value="Rrf2"/>
    <property type="match status" value="1"/>
</dbReference>
<dbReference type="InterPro" id="IPR000944">
    <property type="entry name" value="Tscrpt_reg_Rrf2"/>
</dbReference>
<dbReference type="AlphaFoldDB" id="A0A7S7SNM3"/>
<dbReference type="EMBL" id="CP063849">
    <property type="protein sequence ID" value="QOY90280.1"/>
    <property type="molecule type" value="Genomic_DNA"/>
</dbReference>
<dbReference type="Proteomes" id="UP000593892">
    <property type="component" value="Chromosome"/>
</dbReference>
<accession>A0A7S7SNM3</accession>
<name>A0A7S7SNM3_PALFE</name>
<sequence>MKLSAQEEYGLRCLLFMARHGETKSHSIPEISRAEGLSVPNVAKLMRILRLGGLVASVRGQAGGYTLSRPADQVTVSEILSLLGGSFFNPHFCDRHSGLERNCAHTGDCAVRLLWGAVQKSLDAILTKTTLRDLLRSEEDMLLFLKDHGAATVAEAQTVTVHSITN</sequence>
<dbReference type="GO" id="GO:0003700">
    <property type="term" value="F:DNA-binding transcription factor activity"/>
    <property type="evidence" value="ECO:0007669"/>
    <property type="project" value="TreeGrafter"/>
</dbReference>
<dbReference type="PROSITE" id="PS51197">
    <property type="entry name" value="HTH_RRF2_2"/>
    <property type="match status" value="1"/>
</dbReference>
<keyword evidence="3" id="KW-1185">Reference proteome</keyword>
<dbReference type="InterPro" id="IPR036388">
    <property type="entry name" value="WH-like_DNA-bd_sf"/>
</dbReference>
<dbReference type="RefSeq" id="WP_194451945.1">
    <property type="nucleotide sequence ID" value="NZ_CP063849.1"/>
</dbReference>
<keyword evidence="1" id="KW-0238">DNA-binding</keyword>
<protein>
    <submittedName>
        <fullName evidence="2">Rrf2 family transcriptional regulator</fullName>
    </submittedName>
</protein>
<dbReference type="InterPro" id="IPR036390">
    <property type="entry name" value="WH_DNA-bd_sf"/>
</dbReference>
<evidence type="ECO:0000256" key="1">
    <source>
        <dbReference type="ARBA" id="ARBA00023125"/>
    </source>
</evidence>
<evidence type="ECO:0000313" key="3">
    <source>
        <dbReference type="Proteomes" id="UP000593892"/>
    </source>
</evidence>
<dbReference type="PANTHER" id="PTHR33221">
    <property type="entry name" value="WINGED HELIX-TURN-HELIX TRANSCRIPTIONAL REGULATOR, RRF2 FAMILY"/>
    <property type="match status" value="1"/>
</dbReference>
<dbReference type="KEGG" id="pfer:IRI77_10085"/>
<evidence type="ECO:0000313" key="2">
    <source>
        <dbReference type="EMBL" id="QOY90280.1"/>
    </source>
</evidence>
<reference evidence="2 3" key="1">
    <citation type="submission" date="2020-10" db="EMBL/GenBank/DDBJ databases">
        <title>Complete genome sequence of Paludibaculum fermentans P105T, a facultatively anaerobic acidobacterium capable of dissimilatory Fe(III) reduction.</title>
        <authorList>
            <person name="Dedysh S.N."/>
            <person name="Beletsky A.V."/>
            <person name="Kulichevskaya I.S."/>
            <person name="Mardanov A.V."/>
            <person name="Ravin N.V."/>
        </authorList>
    </citation>
    <scope>NUCLEOTIDE SEQUENCE [LARGE SCALE GENOMIC DNA]</scope>
    <source>
        <strain evidence="2 3">P105</strain>
    </source>
</reference>
<dbReference type="PANTHER" id="PTHR33221:SF5">
    <property type="entry name" value="HTH-TYPE TRANSCRIPTIONAL REGULATOR ISCR"/>
    <property type="match status" value="1"/>
</dbReference>
<dbReference type="GO" id="GO:0005829">
    <property type="term" value="C:cytosol"/>
    <property type="evidence" value="ECO:0007669"/>
    <property type="project" value="TreeGrafter"/>
</dbReference>
<dbReference type="GO" id="GO:0003677">
    <property type="term" value="F:DNA binding"/>
    <property type="evidence" value="ECO:0007669"/>
    <property type="project" value="UniProtKB-KW"/>
</dbReference>
<dbReference type="PROSITE" id="PS01332">
    <property type="entry name" value="HTH_RRF2_1"/>
    <property type="match status" value="1"/>
</dbReference>
<gene>
    <name evidence="2" type="ORF">IRI77_10085</name>
</gene>
<dbReference type="NCBIfam" id="TIGR00738">
    <property type="entry name" value="rrf2_super"/>
    <property type="match status" value="1"/>
</dbReference>
<dbReference type="SUPFAM" id="SSF46785">
    <property type="entry name" value="Winged helix' DNA-binding domain"/>
    <property type="match status" value="1"/>
</dbReference>
<organism evidence="2 3">
    <name type="scientific">Paludibaculum fermentans</name>
    <dbReference type="NCBI Taxonomy" id="1473598"/>
    <lineage>
        <taxon>Bacteria</taxon>
        <taxon>Pseudomonadati</taxon>
        <taxon>Acidobacteriota</taxon>
        <taxon>Terriglobia</taxon>
        <taxon>Bryobacterales</taxon>
        <taxon>Bryobacteraceae</taxon>
        <taxon>Paludibaculum</taxon>
    </lineage>
</organism>